<accession>A0A4W5MFY9</accession>
<proteinExistence type="predicted"/>
<evidence type="ECO:0000313" key="1">
    <source>
        <dbReference type="Ensembl" id="ENSHHUP00000036758.1"/>
    </source>
</evidence>
<reference evidence="1" key="3">
    <citation type="submission" date="2025-09" db="UniProtKB">
        <authorList>
            <consortium name="Ensembl"/>
        </authorList>
    </citation>
    <scope>IDENTIFICATION</scope>
</reference>
<dbReference type="STRING" id="62062.ENSHHUP00000036758"/>
<dbReference type="InterPro" id="IPR023471">
    <property type="entry name" value="CtaG/Cox11_dom_sf"/>
</dbReference>
<dbReference type="Ensembl" id="ENSHHUT00000038227.1">
    <property type="protein sequence ID" value="ENSHHUP00000036758.1"/>
    <property type="gene ID" value="ENSHHUG00000023055.1"/>
</dbReference>
<keyword evidence="2" id="KW-1185">Reference proteome</keyword>
<dbReference type="SUPFAM" id="SSF110111">
    <property type="entry name" value="Ctag/Cox11"/>
    <property type="match status" value="1"/>
</dbReference>
<protein>
    <submittedName>
        <fullName evidence="1">Uncharacterized protein</fullName>
    </submittedName>
</protein>
<evidence type="ECO:0000313" key="2">
    <source>
        <dbReference type="Proteomes" id="UP000314982"/>
    </source>
</evidence>
<dbReference type="Proteomes" id="UP000314982">
    <property type="component" value="Unassembled WGS sequence"/>
</dbReference>
<reference evidence="1" key="2">
    <citation type="submission" date="2025-08" db="UniProtKB">
        <authorList>
            <consortium name="Ensembl"/>
        </authorList>
    </citation>
    <scope>IDENTIFICATION</scope>
</reference>
<reference evidence="2" key="1">
    <citation type="submission" date="2018-06" db="EMBL/GenBank/DDBJ databases">
        <title>Genome assembly of Danube salmon.</title>
        <authorList>
            <person name="Macqueen D.J."/>
            <person name="Gundappa M.K."/>
        </authorList>
    </citation>
    <scope>NUCLEOTIDE SEQUENCE [LARGE SCALE GENOMIC DNA]</scope>
</reference>
<dbReference type="AlphaFoldDB" id="A0A4W5MFY9"/>
<sequence>GMGGFAQGEDWIGDDIDLHIESCLSECIIHISLSSSHCFCFEEQRLNSEVDMPFDPLMFHVDTITFFEAKEGQKVPLSRSLDGLSGQD</sequence>
<name>A0A4W5MFY9_9TELE</name>
<organism evidence="1 2">
    <name type="scientific">Hucho hucho</name>
    <name type="common">huchen</name>
    <dbReference type="NCBI Taxonomy" id="62062"/>
    <lineage>
        <taxon>Eukaryota</taxon>
        <taxon>Metazoa</taxon>
        <taxon>Chordata</taxon>
        <taxon>Craniata</taxon>
        <taxon>Vertebrata</taxon>
        <taxon>Euteleostomi</taxon>
        <taxon>Actinopterygii</taxon>
        <taxon>Neopterygii</taxon>
        <taxon>Teleostei</taxon>
        <taxon>Protacanthopterygii</taxon>
        <taxon>Salmoniformes</taxon>
        <taxon>Salmonidae</taxon>
        <taxon>Salmoninae</taxon>
        <taxon>Hucho</taxon>
    </lineage>
</organism>